<reference evidence="2 3" key="1">
    <citation type="journal article" date="2016" name="Nat. Commun.">
        <title>Thousands of microbial genomes shed light on interconnected biogeochemical processes in an aquifer system.</title>
        <authorList>
            <person name="Anantharaman K."/>
            <person name="Brown C.T."/>
            <person name="Hug L.A."/>
            <person name="Sharon I."/>
            <person name="Castelle C.J."/>
            <person name="Probst A.J."/>
            <person name="Thomas B.C."/>
            <person name="Singh A."/>
            <person name="Wilkins M.J."/>
            <person name="Karaoz U."/>
            <person name="Brodie E.L."/>
            <person name="Williams K.H."/>
            <person name="Hubbard S.S."/>
            <person name="Banfield J.F."/>
        </authorList>
    </citation>
    <scope>NUCLEOTIDE SEQUENCE [LARGE SCALE GENOMIC DNA]</scope>
</reference>
<dbReference type="SMART" id="SM00530">
    <property type="entry name" value="HTH_XRE"/>
    <property type="match status" value="1"/>
</dbReference>
<dbReference type="GO" id="GO:0003677">
    <property type="term" value="F:DNA binding"/>
    <property type="evidence" value="ECO:0007669"/>
    <property type="project" value="InterPro"/>
</dbReference>
<organism evidence="2 3">
    <name type="scientific">Candidatus Edwardsbacteria bacterium GWF2_54_11</name>
    <dbReference type="NCBI Taxonomy" id="1817851"/>
    <lineage>
        <taxon>Bacteria</taxon>
        <taxon>Candidatus Edwardsiibacteriota</taxon>
    </lineage>
</organism>
<dbReference type="CDD" id="cd00093">
    <property type="entry name" value="HTH_XRE"/>
    <property type="match status" value="1"/>
</dbReference>
<dbReference type="SUPFAM" id="SSF47413">
    <property type="entry name" value="lambda repressor-like DNA-binding domains"/>
    <property type="match status" value="1"/>
</dbReference>
<dbReference type="EMBL" id="MFFM01000016">
    <property type="protein sequence ID" value="OGF13515.1"/>
    <property type="molecule type" value="Genomic_DNA"/>
</dbReference>
<evidence type="ECO:0000313" key="3">
    <source>
        <dbReference type="Proteomes" id="UP000177230"/>
    </source>
</evidence>
<dbReference type="AlphaFoldDB" id="A0A1F5RGE6"/>
<evidence type="ECO:0000259" key="1">
    <source>
        <dbReference type="PROSITE" id="PS50943"/>
    </source>
</evidence>
<proteinExistence type="predicted"/>
<name>A0A1F5RGE6_9BACT</name>
<evidence type="ECO:0000313" key="2">
    <source>
        <dbReference type="EMBL" id="OGF13515.1"/>
    </source>
</evidence>
<sequence length="127" mass="14824">MIPEKTKRRKVKITLRREAGYSQRDLQAETGIPQLVIAYYEKQTKHIPAHLLPKISKALDVTVDQLMGLDKLKAAPKTKDNRLYRRLSQLEKLPAKERKQIVQLLDTYLEREKLRKPPQQLKTANGR</sequence>
<dbReference type="InterPro" id="IPR001387">
    <property type="entry name" value="Cro/C1-type_HTH"/>
</dbReference>
<dbReference type="Gene3D" id="1.10.260.40">
    <property type="entry name" value="lambda repressor-like DNA-binding domains"/>
    <property type="match status" value="1"/>
</dbReference>
<protein>
    <recommendedName>
        <fullName evidence="1">HTH cro/C1-type domain-containing protein</fullName>
    </recommendedName>
</protein>
<comment type="caution">
    <text evidence="2">The sequence shown here is derived from an EMBL/GenBank/DDBJ whole genome shotgun (WGS) entry which is preliminary data.</text>
</comment>
<dbReference type="Proteomes" id="UP000177230">
    <property type="component" value="Unassembled WGS sequence"/>
</dbReference>
<dbReference type="Pfam" id="PF01381">
    <property type="entry name" value="HTH_3"/>
    <property type="match status" value="1"/>
</dbReference>
<accession>A0A1F5RGE6</accession>
<feature type="domain" description="HTH cro/C1-type" evidence="1">
    <location>
        <begin position="15"/>
        <end position="66"/>
    </location>
</feature>
<dbReference type="InterPro" id="IPR010982">
    <property type="entry name" value="Lambda_DNA-bd_dom_sf"/>
</dbReference>
<gene>
    <name evidence="2" type="ORF">A2024_11365</name>
</gene>
<dbReference type="PROSITE" id="PS50943">
    <property type="entry name" value="HTH_CROC1"/>
    <property type="match status" value="1"/>
</dbReference>